<feature type="domain" description="EGF-like" evidence="4">
    <location>
        <begin position="1813"/>
        <end position="1849"/>
    </location>
</feature>
<dbReference type="GO" id="GO:0005509">
    <property type="term" value="F:calcium ion binding"/>
    <property type="evidence" value="ECO:0007669"/>
    <property type="project" value="InterPro"/>
</dbReference>
<feature type="domain" description="EGF-like" evidence="4">
    <location>
        <begin position="5859"/>
        <end position="5898"/>
    </location>
</feature>
<feature type="disulfide bond" evidence="2">
    <location>
        <begin position="4799"/>
        <end position="4809"/>
    </location>
</feature>
<dbReference type="PROSITE" id="PS01186">
    <property type="entry name" value="EGF_2"/>
    <property type="match status" value="31"/>
</dbReference>
<feature type="domain" description="EGF-like" evidence="4">
    <location>
        <begin position="3776"/>
        <end position="3814"/>
    </location>
</feature>
<feature type="domain" description="EGF-like" evidence="4">
    <location>
        <begin position="4737"/>
        <end position="4775"/>
    </location>
</feature>
<feature type="domain" description="EGF-like" evidence="4">
    <location>
        <begin position="4097"/>
        <end position="4135"/>
    </location>
</feature>
<dbReference type="Gene3D" id="2.10.25.10">
    <property type="entry name" value="Laminin"/>
    <property type="match status" value="1"/>
</dbReference>
<dbReference type="InterPro" id="IPR000742">
    <property type="entry name" value="EGF"/>
</dbReference>
<dbReference type="SMART" id="SM00274">
    <property type="entry name" value="FOLN"/>
    <property type="match status" value="20"/>
</dbReference>
<feature type="domain" description="EGF-like" evidence="4">
    <location>
        <begin position="3625"/>
        <end position="3662"/>
    </location>
</feature>
<dbReference type="InterPro" id="IPR001881">
    <property type="entry name" value="EGF-like_Ca-bd_dom"/>
</dbReference>
<evidence type="ECO:0000256" key="1">
    <source>
        <dbReference type="ARBA" id="ARBA00023157"/>
    </source>
</evidence>
<feature type="disulfide bond" evidence="2">
    <location>
        <begin position="4691"/>
        <end position="4701"/>
    </location>
</feature>
<feature type="domain" description="EGF-like" evidence="4">
    <location>
        <begin position="3246"/>
        <end position="3285"/>
    </location>
</feature>
<feature type="domain" description="EGF-like" evidence="4">
    <location>
        <begin position="5368"/>
        <end position="5406"/>
    </location>
</feature>
<feature type="domain" description="EGF-like" evidence="4">
    <location>
        <begin position="4946"/>
        <end position="4984"/>
    </location>
</feature>
<keyword evidence="2" id="KW-0245">EGF-like domain</keyword>
<feature type="disulfide bond" evidence="2">
    <location>
        <begin position="4159"/>
        <end position="4169"/>
    </location>
</feature>
<evidence type="ECO:0000313" key="7">
    <source>
        <dbReference type="Proteomes" id="UP000410492"/>
    </source>
</evidence>
<feature type="domain" description="EGF-like" evidence="4">
    <location>
        <begin position="3458"/>
        <end position="3496"/>
    </location>
</feature>
<dbReference type="InterPro" id="IPR008197">
    <property type="entry name" value="WAP_dom"/>
</dbReference>
<feature type="domain" description="EGF-like" evidence="4">
    <location>
        <begin position="3990"/>
        <end position="4028"/>
    </location>
</feature>
<evidence type="ECO:0000313" key="6">
    <source>
        <dbReference type="EMBL" id="VEN46219.1"/>
    </source>
</evidence>
<feature type="domain" description="EGF-like" evidence="4">
    <location>
        <begin position="4203"/>
        <end position="4245"/>
    </location>
</feature>
<feature type="domain" description="EGF-like" evidence="4">
    <location>
        <begin position="1560"/>
        <end position="1598"/>
    </location>
</feature>
<feature type="domain" description="EGF-like" evidence="4">
    <location>
        <begin position="2822"/>
        <end position="2860"/>
    </location>
</feature>
<reference evidence="6 7" key="1">
    <citation type="submission" date="2019-01" db="EMBL/GenBank/DDBJ databases">
        <authorList>
            <person name="Sayadi A."/>
        </authorList>
    </citation>
    <scope>NUCLEOTIDE SEQUENCE [LARGE SCALE GENOMIC DNA]</scope>
</reference>
<dbReference type="InterPro" id="IPR003645">
    <property type="entry name" value="Fol_N"/>
</dbReference>
<feature type="compositionally biased region" description="Low complexity" evidence="3">
    <location>
        <begin position="929"/>
        <end position="950"/>
    </location>
</feature>
<dbReference type="PROSITE" id="PS50026">
    <property type="entry name" value="EGF_3"/>
    <property type="match status" value="48"/>
</dbReference>
<feature type="region of interest" description="Disordered" evidence="3">
    <location>
        <begin position="665"/>
        <end position="692"/>
    </location>
</feature>
<feature type="domain" description="EGF-like" evidence="4">
    <location>
        <begin position="2926"/>
        <end position="2965"/>
    </location>
</feature>
<feature type="domain" description="EGF-like" evidence="4">
    <location>
        <begin position="3671"/>
        <end position="3709"/>
    </location>
</feature>
<evidence type="ECO:0000256" key="3">
    <source>
        <dbReference type="SAM" id="MobiDB-lite"/>
    </source>
</evidence>
<feature type="domain" description="EGF-like" evidence="4">
    <location>
        <begin position="5580"/>
        <end position="5615"/>
    </location>
</feature>
<feature type="domain" description="EGF-like" evidence="4">
    <location>
        <begin position="1753"/>
        <end position="1792"/>
    </location>
</feature>
<feature type="domain" description="EGF-like" evidence="4">
    <location>
        <begin position="4629"/>
        <end position="4667"/>
    </location>
</feature>
<keyword evidence="7" id="KW-1185">Reference proteome</keyword>
<feature type="disulfide bond" evidence="2">
    <location>
        <begin position="3628"/>
        <end position="3638"/>
    </location>
</feature>
<evidence type="ECO:0000256" key="2">
    <source>
        <dbReference type="PROSITE-ProRule" id="PRU00076"/>
    </source>
</evidence>
<dbReference type="SUPFAM" id="SSF90148">
    <property type="entry name" value="DPY module"/>
    <property type="match status" value="30"/>
</dbReference>
<dbReference type="EMBL" id="CAACVG010007593">
    <property type="protein sequence ID" value="VEN46219.1"/>
    <property type="molecule type" value="Genomic_DNA"/>
</dbReference>
<dbReference type="GO" id="GO:0005576">
    <property type="term" value="C:extracellular region"/>
    <property type="evidence" value="ECO:0007669"/>
    <property type="project" value="InterPro"/>
</dbReference>
<dbReference type="SMART" id="SM00181">
    <property type="entry name" value="EGF"/>
    <property type="match status" value="91"/>
</dbReference>
<feature type="domain" description="EGF-like" evidence="4">
    <location>
        <begin position="4371"/>
        <end position="4408"/>
    </location>
</feature>
<feature type="domain" description="EGF-like" evidence="4">
    <location>
        <begin position="2501"/>
        <end position="2539"/>
    </location>
</feature>
<feature type="domain" description="EGF-like" evidence="4">
    <location>
        <begin position="4688"/>
        <end position="4722"/>
    </location>
</feature>
<keyword evidence="1 2" id="KW-1015">Disulfide bond</keyword>
<evidence type="ECO:0000259" key="5">
    <source>
        <dbReference type="PROSITE" id="PS51390"/>
    </source>
</evidence>
<accession>A0A653CEQ2</accession>
<dbReference type="Gene3D" id="2.90.20.10">
    <property type="entry name" value="Plasmodium vivax P25 domain"/>
    <property type="match status" value="1"/>
</dbReference>
<dbReference type="PROSITE" id="PS51390">
    <property type="entry name" value="WAP"/>
    <property type="match status" value="1"/>
</dbReference>
<feature type="domain" description="EGF-like" evidence="4">
    <location>
        <begin position="2605"/>
        <end position="2644"/>
    </location>
</feature>
<feature type="domain" description="EGF-like" evidence="4">
    <location>
        <begin position="4796"/>
        <end position="4833"/>
    </location>
</feature>
<dbReference type="Proteomes" id="UP000410492">
    <property type="component" value="Unassembled WGS sequence"/>
</dbReference>
<evidence type="ECO:0000259" key="4">
    <source>
        <dbReference type="PROSITE" id="PS50026"/>
    </source>
</evidence>
<feature type="region of interest" description="Disordered" evidence="3">
    <location>
        <begin position="929"/>
        <end position="974"/>
    </location>
</feature>
<feature type="disulfide bond" evidence="2">
    <location>
        <begin position="2884"/>
        <end position="2894"/>
    </location>
</feature>
<feature type="domain" description="EGF-like" evidence="4">
    <location>
        <begin position="1516"/>
        <end position="1558"/>
    </location>
</feature>
<dbReference type="GO" id="GO:0030414">
    <property type="term" value="F:peptidase inhibitor activity"/>
    <property type="evidence" value="ECO:0007669"/>
    <property type="project" value="InterPro"/>
</dbReference>
<feature type="domain" description="EGF-like" evidence="4">
    <location>
        <begin position="4312"/>
        <end position="4350"/>
    </location>
</feature>
<feature type="domain" description="EGF-like" evidence="4">
    <location>
        <begin position="2079"/>
        <end position="2118"/>
    </location>
</feature>
<protein>
    <recommendedName>
        <fullName evidence="8">EGF-like domain-containing protein</fullName>
    </recommendedName>
</protein>
<sequence length="6174" mass="654595">MESTTVGPTETTPHEVLLTTKQIEELEKTGTTVIGKESTTARPTETTPHEVLLTTKQIEELEITGTTVTGKESTIAGPTETTPHEVLLTTKQIEELETTGTTVIGEESTTARPTETTPHEVLLTTKQIEELGTTGTTVIGKESTIAGPTETTPHEVLLTTKQIEELETTGNTVIGKESTTVRPTETTPREVLLTTKHIEELETTGTTVIGEESTTARPTETTPHEVLLTTKQIEELEKTGTTVIGKELTTARPTETTPHEVLLTTKQIEELETTGTTVIGEESTTARPTETTPHEVLLTTKQIEELETIGTTVIGKESTTVCPAVATPREVLLTTKQIEELETIGTTVISKESTIAGPTETTHHEVLLTTKQIEELETTGTTVIGEEPTTVGPNETIPHEVLLTTKQIEELEKTGATVIGKESTTARPTETTSHEVLLTTKQIEELETTGTTVIGKESTTVGPTETTPREVLLTTKQIEELEKIDTTVIGKESTMTRPTETTPHEVLLTTKQIEELETTGTTGISKESTIAGPTETTPHEVHLTTKQIEELETTGTTVIGKESTTVGPTETTPHEVPLTTKEIEELESTGTTVIGKESTMAGPTETTPHEVLLTTKQIEELETTGTTVIGKESTTVGPTDTTPPEVLLTTRQIGELETAGTTVIGKQPTPLVSSTTERYEATGRPESPTSIPMTVRSTMTSGHEITEVPTTEGKELVYPITTTTERFVTITPKYGEEVMTTFGLPQKNVSVATESMVSHIASTTSKEMLTTTVTGAITTTSTTSGTFGTTSYGEVPTTGAPVTEFSPTGFETTHPAVTLITTSQREGPETTIAGTTLTQTTSYKIEQPTTEEFGQEKSTVTTEGFPQTFTPETTRYEVLLTTKQLEELTTSGTVVITKGSTPHMSTTAKQYETTPYGVSLATGITGSVSEESTPMFSTTTSETSTGYTSTAKSLETTSTELEKATEPSYQSTTPHEVVLTTKQVEELEKTGATIITKESTTPLAFTEESTATETISRSTATTTSRPTTQMELTTSPTTTLAETRNLTQATLSTIPGYTRAATATGRSLETTSQVTTMLTTILTTTRPVTLVPSVATENIVPIANITEKPLNLSGICCQDSECPETDICLGKQCVNVCKVGGMCAPNAICVAVNRSAVCSCPPRHFGDPRKKCIQAPPSERAPKPCKSDMDCLESEACYMSLCQDPCEFTDACAKTAVCQAKMHRPICTCPMGYEGNPATNCFKSSTTSCSRNEDCPHDEACIDHACQRPCDVRNPCAQHAVCINVNHGSDCSCEEGFQGNGYVGCTAVIDYKPICQYNEDCPPNKLCDRLNRICINPCFEDSCGENAECIPKDHGIDCRCLPGHQGNPFVECLSVQGCRSDAECASNEACLNGECASPCRCGTNAICEVNRHVATCKCPPGYQGDAHVSCQPPQNPCDPNPCGLNALCELDNGNPICFCPKGLTGNPFKNCIPEGDECKPNPCGPNSGCRVVGGNAVCFCLPEFEGTPPHVPCALPQNPCDPSPCGPNTQCTILSNGFAKCTCLPGFLESPNTIRGCVEAKNPCEPNPCGQGAICDPLREPVCVCPVGTVGNPFRSCSQPKVTPLCSPGPCGPNADCYVSNNQEQCYCRSGYIGNPYSGCRLEPPTPCTPNPCGPGAQCVVTPDGNSMCQCPDGMGGDPTGPAGCHGYECVVDENCPDHQACIGYKCKDPCPGCCGINALCRVEQHHPICTCRPGFMGNPPVRCYPQPERMPDHDPCLPSPCGENTVCQSIGGRAVCSCLPDFNGDPQTGCRPECTLNTECPLNKACVNRHCVDPCSLGNLCGLHATCQVRDHIATCLCPDGYMGDAFLQCIPTPTVSIPTYPNATIQPCLPSPCGEIECSIYGTQIAICDPCLGPGASYNPQCRPECLINADCPFDKACLGFSCTDPCPGSCGVNAECSVISHTPVCSCPTGLVGDPFQHCSVPLKPDHRVETCETTRCGANAICKDHKNAISCICKKGYYGNPWIACRPECVVNPDCPLNKACISNKCVDPCAGVCGVGAQCEVTNHIPICFCPPQTTGDPFITCYPHTSTELVPISPNPCDPSPCGPFSRCLVSHQGFATCSCLPGYWGAPPACKPECIVSSECPQTQACINKKCVNPCAGTCGANALCTVINHNPICSCPPGQQGDPFSACYTPEVPQLPKTPENPCVPTPCGPNSICQVKQGRPVCSCDKNYIGTPPYCRPECTLNQECPQNKACIKEKCMDPCIELCGRNAKCNVINHQPFCACLEGFQGDAFIGCSKIPKPLPAPDPCHPSPCGENAQCSVSDGVARCTCIPPYIGNPYVGGCRPECTMNSECPSHLACLSQHCRDPCQGLCGINAECSVVNHVPVCTCGRGLIGDPFTACRQAPPQPPSNPCEPSPCGPNSVCRVRNDQAICSCQIGYFGTPPLCRPECLVTSECSLDKACINQKCQDPCPGTCGVAARCQVNNHNPICSCPPNYVGDPFVQCTKQVKPPPPPVSPCVPSPCGVNSECKAAGNRAVCTCLPGMFGAPPNCRPECLIDQDCPLTLACLANKCRDPCVGTCGFNAQCNVVNHRPICSCLGGFEGDPFTECAPIRVIEEPRDPCHPSPCGSNAVCTERNGAGACACIEGYFGDPYSGCRPECVTNNDCPHDKACLAMKCVDPCTGCCGVNAECRVIHHNPQCHCLPGFTGNALLFCREIEPIAVEIQPKPRPCSPSPCGPYSICREVDDRAVCSCSPSYVGAPPNCRPECVVNSECPQNRACHNQKCIDPCPGTCGYNALCRCVVHSPICSCPPGWTGDPFIGCVKEEKRPAIVHKPVNPCIPTPCGLFSECKVISDRPVCSCLPNYFGHPPNCRPECTVSSECPSTRACVNQKCVDPCSGSCGANSECRAVSHTPVCYCSPGFTGDPFSGCYQLIIKEEPAHPCNPSPCGANAICKEQNGAGSCSCLPEYFGDPYSGCRPECVMNSDCSKDKSCVNNKCKDPCPGTCGINADCRVTNHVPTCSCLPGFTGDPLRACHEPPKAIEKPANIPCLPSPCGPFSQCRIIGAQAVCSCLPNFIGTPPACRPECTVSTDCAPDRACINQKCQDPCPGTCGLSARCHTINHNPICSCPSGMTGDPFIRCVQEEKRPEPRPSENPCVPSPCGSNSNCRVIGNTPACSCIPGYIGAPPNCRPECTINSECPGNLACINQRCKDPCPGSCGSQTTCTVVKHSPNCLCVPGFTGDPFVGCSPVPVQAVEEERNPCNPSPCGANAVCREQNNAGSCSCIAGYFGDPYTGCRPECVTNTDCPKDRSCINNKCRDPCPGMCGINAECRVFNHAPSCFCLEGYTGSPTTACHVYQPPQPLPKVEPCHPSPCGPNSQCRVVNDHAVCSCITNYIGTPPSCRPECMISADCPLDKACINTKCEDPCPGTCGLNARCQVVNHNPICSCSAGFTGDPFVRCVQEERKPEPARNPCDPSPCGPNSQCRVVGNTPACSCLPNFVGHAPNCRPECVINAECPGNLACQREKCTDPCPGSCGTNTECTVVSHRPVCSCRAGYTGDPFAGCSLVPIVQPTEAPPEPCNPSPCGANAICKERNGVGSCTCIPEYFGDPYTGCRPECVTNSDCPREKACINNKCKDPCPGTCGINAECNVVNHSPSCSCLPGYTGNPLTSCRQPPPTPEPRGNPCVPSPCGPYSVCREVDGHAVCSCQANYIGTPPACRPECMVSSECPQNRACINNKCKDPCPGTCGINARCQVVNHNPICSCPQNYVGDPFVRCVVEEKKLEPTGDPCLPTPCGPNSQCKVVGNQAACSCLPNFIGRPPNCRAECTINAECPGNLACQNEKCRDPCPGSCGSFTSCVVVKHAPVCRCVDGYTGDPFTGCSLIPPTAITELPPEPCNPSPCGANAICKERNGAGACSCLPEYFGDPYTGCRPECVTNSECDRSRACVNNKCVDPCPGTCGLNAECRVINHAPSCTCIPGYTGDPITACQLVVSPVVEEPPHPCQPSPCGPYSQCREVNGHAVCTCNVGYIGTPPACRPECMVSSECPQDKACVKQKCVDPCPGTCGLSANCKVVNHNPICSCSGGLTGDPFIRCVKIESPPPPKQIGNPCIPSPCGPNSQCRVVGSQPACSCLPNFIGRPPNCRPECINDSECPNNLACRNEKCTDPCPGSCGVNAQCTVVNHSPTCSCLPGYIGDPFNACSLPPPSTERTPASPCSPSPCGPNADCQERNGAGACLCRTGFMGDPYDQVKGCHRECELHSDCKSNLACISYKCVDPCPGTCGDLAECHVHNHIPNCVCPSGYTGDPFLACKLVPEQPRTPENPCQPSPCGPNSQCRNVKDQAVCSCLPTYVGSPPNCRPECIVSSECPADRACINQRCSDPCPNTCGLKAVCTTKNHNPICACPPGFTGDPFTRCVPQPVEEPPTTERPPSCFPSPCGPNSQCKIVGNTPTCSCLPDHIGSPPNCRPECVLNSECGSQLACINQKCKDPCPGSCGVNAQCHIVNHLPICTCIEGHTGDPFTQCNLIPPVTTPPPPTDPCNPSPCGPNAECNNGICTCLPEYIGNPYESCRPECVLSNECSRDKACIRNKCKDPCPGTCGQNARCDVINHIPSCSCPDGFTGDPFTNCRVSEQPPPRTTNPCIPSPCGPNSQCKNINDHAVCSCLQGYQGAPPSCRPECLVSAECPQNRACVNQKCIDPCPGSCGVNARCEVRNHSPICSCPEGQTGDPFQSCREIPKLPPAPPKKVDPCLPSPCGPNSICRRVGDQPSCTCLNGYIGNPPNCRPECVINPDCPSTEACINNKCKDPCPGSCGDNAECKVITHTVSCSCSPGYTGNPFIQCVIQEVKTNPCEPSPCGANAECTQRNGAGACRCIQDYMGNPYEGCRPECVLSSDCPTNKACMRNKCGDPCPGVCGKNAECAVINHVPTCTCLPGHVGDPFGRCVPALPPPTEKTAVDPCSPTPCGPYSQCRNVNDQAVCSCLPEYTGTPPNCKPECVVSSECPQNRACHKFKCANPCAGTCGLGARCEVINHNPICSCPERMTGDPFTRCHEIPPPPTRTETRPIDPCRPSPCGPNSECRAVGDQPSCSCKANFVGSPPNCRPECVVNTDCSSSLACITEKCRDPCPGSCGFNAECRVQNHIPVCTCQSGFTGDAFTECSRIPPPKPEAKPNPCDPSPCGQNAQCRDGICSCLPEYQGDPYQGCRPECTMNTDCSPTKACINLHCVDPCPGTCGQNALCDIVNHIPTCSCPQGHEGDPFTLCRPKRPEPPLNPCQPSPCGPNSACRVNNGVAVCSCLPGLVGSPPSCRPECVVSAECALTQACLNNKCVDPCPGTCGVAAKCQVVNHNPICSCDSGHTGDPFTRCYPIPKVSPPPTPADPCRPSPCGPNAACRVVKGSPACSCLEPYVGAPPNCRPECTISPECPPTKACLNQRCRDPCPGSCGQNALCTVINHGAVCSCSPGHTGDPFRGCIPTPAPPPPKPTPREPCSPSPCGANAICRVENQVAVCQCLPEYRGNPYESCRPECLSNSECPGDRACIRNKCQDPCPGTCGINAECLTRNHVPVCTCLRGYQGDAFRVCSRVIEEPPRDPCNPSPCGINTVCRTSGKTAVCECLPGFQGNPSAGGCRPECTISADCPRDRACVNTKCVDPCPGTCGFNALCNVINHSPVCSCPPPLAGDPFTLCKEEKIIPKDPCNPSPCNPNGQCRVVNGQAVCIYPECIINQDCPRDKACYSQKCRDPCRDACGLNALCQVVNHRVVCSCPQGYVGTPEVQCRLQPKEEPKPKVECTSDSDCTNDKACINTQCRNPCSTSSCGQNAECRPQLHRAVCTCRDGFTGNAQRFCQEIGCRSDSECPPTQACINKECTDPCSFTSCGLNALCRADSNHRARCYCPDNFRGDPLVRCERPECTKDDDCPYNLACRHEKCENPCNCGLGAICNVFNHRPQCSCPSGYIGNPLQSCKQKPAELEPECRMDADCPSKKACFGGVCKNPCLETKPCGRNAECIVVDSLPLRTMSCMCLPGYIGDADTECRLAPHEEPGCKSNSDCGPTETCLNRICVNPCVIGHPCDTTALCTAQDHKATCRCPPGLIGDPFVRCYEQPKTKVECTSDLQCSNDKSCINQRCQDHVLCPIHVVQTLNAKLASIDRHVCVQAVGWETHKLFATSPSVSQTPTAHTTNPA</sequence>
<dbReference type="SUPFAM" id="SSF57184">
    <property type="entry name" value="Growth factor receptor domain"/>
    <property type="match status" value="2"/>
</dbReference>
<feature type="domain" description="EGF-like" evidence="4">
    <location>
        <begin position="4838"/>
        <end position="4877"/>
    </location>
</feature>
<evidence type="ECO:0008006" key="8">
    <source>
        <dbReference type="Google" id="ProtNLM"/>
    </source>
</evidence>
<feature type="domain" description="EGF-like" evidence="4">
    <location>
        <begin position="2291"/>
        <end position="2324"/>
    </location>
</feature>
<feature type="domain" description="EGF-like" evidence="4">
    <location>
        <begin position="2881"/>
        <end position="2915"/>
    </location>
</feature>
<feature type="domain" description="EGF-like" evidence="4">
    <location>
        <begin position="5261"/>
        <end position="5299"/>
    </location>
</feature>
<feature type="disulfide bond" evidence="2">
    <location>
        <begin position="4374"/>
        <end position="4384"/>
    </location>
</feature>
<feature type="domain" description="EGF-like" evidence="4">
    <location>
        <begin position="4420"/>
        <end position="4458"/>
    </location>
</feature>
<feature type="domain" description="EGF-like" evidence="4">
    <location>
        <begin position="3943"/>
        <end position="3980"/>
    </location>
</feature>
<feature type="domain" description="EGF-like" evidence="4">
    <location>
        <begin position="2396"/>
        <end position="2434"/>
    </location>
</feature>
<feature type="domain" description="EGF-like" evidence="4">
    <location>
        <begin position="5055"/>
        <end position="5093"/>
    </location>
</feature>
<comment type="caution">
    <text evidence="2">Lacks conserved residue(s) required for the propagation of feature annotation.</text>
</comment>
<feature type="disulfide bond" evidence="2">
    <location>
        <begin position="3946"/>
        <end position="3956"/>
    </location>
</feature>
<feature type="domain" description="EGF-like" evidence="4">
    <location>
        <begin position="1474"/>
        <end position="1510"/>
    </location>
</feature>
<feature type="domain" description="EGF-like" evidence="4">
    <location>
        <begin position="3883"/>
        <end position="3922"/>
    </location>
</feature>
<feature type="domain" description="EGF-like" evidence="4">
    <location>
        <begin position="4156"/>
        <end position="4190"/>
    </location>
</feature>
<dbReference type="SMART" id="SM00179">
    <property type="entry name" value="EGF_CA"/>
    <property type="match status" value="10"/>
</dbReference>
<name>A0A653CEQ2_CALMS</name>
<dbReference type="InterPro" id="IPR048407">
    <property type="entry name" value="Dumpy_DPY"/>
</dbReference>
<gene>
    <name evidence="6" type="ORF">CALMAC_LOCUS8384</name>
</gene>
<feature type="domain" description="EGF-like" evidence="4">
    <location>
        <begin position="5799"/>
        <end position="5837"/>
    </location>
</feature>
<feature type="domain" description="EGF-like" evidence="4">
    <location>
        <begin position="3353"/>
        <end position="3391"/>
    </location>
</feature>
<dbReference type="PANTHER" id="PTHR22963">
    <property type="entry name" value="ENDOGLIN-RELATED"/>
    <property type="match status" value="1"/>
</dbReference>
<dbReference type="PANTHER" id="PTHR22963:SF39">
    <property type="entry name" value="DUMPY"/>
    <property type="match status" value="1"/>
</dbReference>
<feature type="domain" description="WAP" evidence="5">
    <location>
        <begin position="4115"/>
        <end position="4173"/>
    </location>
</feature>
<feature type="domain" description="EGF-like" evidence="4">
    <location>
        <begin position="1644"/>
        <end position="1686"/>
    </location>
</feature>
<proteinExistence type="predicted"/>
<feature type="domain" description="EGF-like" evidence="4">
    <location>
        <begin position="1433"/>
        <end position="1472"/>
    </location>
</feature>
<feature type="domain" description="EGF-like" evidence="4">
    <location>
        <begin position="2187"/>
        <end position="2225"/>
    </location>
</feature>
<feature type="domain" description="EGF-like" evidence="4">
    <location>
        <begin position="5476"/>
        <end position="5515"/>
    </location>
</feature>
<feature type="domain" description="EGF-like" evidence="4">
    <location>
        <begin position="3140"/>
        <end position="3178"/>
    </location>
</feature>
<dbReference type="Pfam" id="PF21164">
    <property type="entry name" value="Dumpy_DPY"/>
    <property type="match status" value="38"/>
</dbReference>
<feature type="domain" description="EGF-like" evidence="4">
    <location>
        <begin position="1971"/>
        <end position="2010"/>
    </location>
</feature>
<dbReference type="InterPro" id="IPR009030">
    <property type="entry name" value="Growth_fac_rcpt_cys_sf"/>
</dbReference>
<feature type="region of interest" description="Disordered" evidence="3">
    <location>
        <begin position="1006"/>
        <end position="1034"/>
    </location>
</feature>
<feature type="domain" description="EGF-like" evidence="4">
    <location>
        <begin position="2714"/>
        <end position="2752"/>
    </location>
</feature>
<organism evidence="6 7">
    <name type="scientific">Callosobruchus maculatus</name>
    <name type="common">Southern cowpea weevil</name>
    <name type="synonym">Pulse bruchid</name>
    <dbReference type="NCBI Taxonomy" id="64391"/>
    <lineage>
        <taxon>Eukaryota</taxon>
        <taxon>Metazoa</taxon>
        <taxon>Ecdysozoa</taxon>
        <taxon>Arthropoda</taxon>
        <taxon>Hexapoda</taxon>
        <taxon>Insecta</taxon>
        <taxon>Pterygota</taxon>
        <taxon>Neoptera</taxon>
        <taxon>Endopterygota</taxon>
        <taxon>Coleoptera</taxon>
        <taxon>Polyphaga</taxon>
        <taxon>Cucujiformia</taxon>
        <taxon>Chrysomeloidea</taxon>
        <taxon>Chrysomelidae</taxon>
        <taxon>Bruchinae</taxon>
        <taxon>Bruchini</taxon>
        <taxon>Callosobruchus</taxon>
    </lineage>
</organism>
<feature type="domain" description="EGF-like" evidence="4">
    <location>
        <begin position="3565"/>
        <end position="3604"/>
    </location>
</feature>
<dbReference type="OrthoDB" id="4405280at2759"/>